<name>A0A6J5NE60_9CAUD</name>
<evidence type="ECO:0000313" key="1">
    <source>
        <dbReference type="EMBL" id="CAB4140715.1"/>
    </source>
</evidence>
<evidence type="ECO:0000313" key="3">
    <source>
        <dbReference type="EMBL" id="CAB4213368.1"/>
    </source>
</evidence>
<dbReference type="EMBL" id="LR796626">
    <property type="protein sequence ID" value="CAB4155445.1"/>
    <property type="molecule type" value="Genomic_DNA"/>
</dbReference>
<reference evidence="2" key="1">
    <citation type="submission" date="2020-04" db="EMBL/GenBank/DDBJ databases">
        <authorList>
            <person name="Chiriac C."/>
            <person name="Salcher M."/>
            <person name="Ghai R."/>
            <person name="Kavagutti S V."/>
        </authorList>
    </citation>
    <scope>NUCLEOTIDE SEQUENCE</scope>
</reference>
<evidence type="ECO:0000313" key="2">
    <source>
        <dbReference type="EMBL" id="CAB4155445.1"/>
    </source>
</evidence>
<sequence>MAKQFVDAAVSTEKEAVAKQDGTALTLTNGVRILYEDTLSTADLYTIITRLRDRILQLEG</sequence>
<protein>
    <submittedName>
        <fullName evidence="2">Uncharacterized protein</fullName>
    </submittedName>
</protein>
<gene>
    <name evidence="3" type="ORF">UFOVP1449_7</name>
    <name evidence="1" type="ORF">UFOVP400_56</name>
    <name evidence="2" type="ORF">UFOVP669_8</name>
</gene>
<dbReference type="EMBL" id="LR796370">
    <property type="protein sequence ID" value="CAB4140715.1"/>
    <property type="molecule type" value="Genomic_DNA"/>
</dbReference>
<accession>A0A6J5NE60</accession>
<dbReference type="EMBL" id="LR797399">
    <property type="protein sequence ID" value="CAB4213368.1"/>
    <property type="molecule type" value="Genomic_DNA"/>
</dbReference>
<organism evidence="2">
    <name type="scientific">uncultured Caudovirales phage</name>
    <dbReference type="NCBI Taxonomy" id="2100421"/>
    <lineage>
        <taxon>Viruses</taxon>
        <taxon>Duplodnaviria</taxon>
        <taxon>Heunggongvirae</taxon>
        <taxon>Uroviricota</taxon>
        <taxon>Caudoviricetes</taxon>
        <taxon>Peduoviridae</taxon>
        <taxon>Maltschvirus</taxon>
        <taxon>Maltschvirus maltsch</taxon>
    </lineage>
</organism>
<proteinExistence type="predicted"/>